<organism evidence="1 2">
    <name type="scientific">Pacificitalea manganoxidans</name>
    <dbReference type="NCBI Taxonomy" id="1411902"/>
    <lineage>
        <taxon>Bacteria</taxon>
        <taxon>Pseudomonadati</taxon>
        <taxon>Pseudomonadota</taxon>
        <taxon>Alphaproteobacteria</taxon>
        <taxon>Rhodobacterales</taxon>
        <taxon>Paracoccaceae</taxon>
        <taxon>Pacificitalea</taxon>
    </lineage>
</organism>
<dbReference type="RefSeq" id="WP_097374634.1">
    <property type="nucleotide sequence ID" value="NZ_CP021410.1"/>
</dbReference>
<dbReference type="KEGG" id="cmag:CBW24_18015"/>
<keyword evidence="1" id="KW-0614">Plasmid</keyword>
<dbReference type="GO" id="GO:0005975">
    <property type="term" value="P:carbohydrate metabolic process"/>
    <property type="evidence" value="ECO:0007669"/>
    <property type="project" value="InterPro"/>
</dbReference>
<evidence type="ECO:0000313" key="1">
    <source>
        <dbReference type="EMBL" id="ATI44039.1"/>
    </source>
</evidence>
<geneLocation type="plasmid" evidence="2">
    <name>pdy25-f</name>
</geneLocation>
<dbReference type="OrthoDB" id="7836272at2"/>
<dbReference type="AlphaFoldDB" id="A0A291M544"/>
<gene>
    <name evidence="1" type="ORF">CBW24_18015</name>
</gene>
<accession>A0A291M544</accession>
<dbReference type="InterPro" id="IPR011330">
    <property type="entry name" value="Glyco_hydro/deAcase_b/a-brl"/>
</dbReference>
<name>A0A291M544_9RHOB</name>
<dbReference type="SUPFAM" id="SSF88713">
    <property type="entry name" value="Glycoside hydrolase/deacetylase"/>
    <property type="match status" value="1"/>
</dbReference>
<reference evidence="1 2" key="1">
    <citation type="submission" date="2017-05" db="EMBL/GenBank/DDBJ databases">
        <title>Comparative genomic and metabolic analysis of manganese-oxidizing mechanisms in Celeribater manganoxidans DY25T: its adaption to the environment of polymetallic nodule.</title>
        <authorList>
            <person name="Wang X."/>
        </authorList>
    </citation>
    <scope>NUCLEOTIDE SEQUENCE [LARGE SCALE GENOMIC DNA]</scope>
    <source>
        <strain evidence="1 2">DY25</strain>
        <plasmid evidence="2">pdy25-f</plasmid>
    </source>
</reference>
<dbReference type="Proteomes" id="UP000219050">
    <property type="component" value="Plasmid pDY25-F"/>
</dbReference>
<dbReference type="EMBL" id="CP021410">
    <property type="protein sequence ID" value="ATI44039.1"/>
    <property type="molecule type" value="Genomic_DNA"/>
</dbReference>
<proteinExistence type="predicted"/>
<sequence length="320" mass="35906">MTGSFVVSLDFELMWGVRDHRSVQNYGDAVLGGRKAIPTMLARFEAAGVRATWATVGLLFARNRDEMLSFAPGTRPAYEDPGLSPYADIENRLIGENEQADPMHFGASLIDRIADTPGQELATHTYSHYYCLEPGADTDSFEADLAAAAAIAGHSGHKLQSIVYPRNQMSDAFIERGAGQGITAYRGDARSWLYRPRSGAESTRLFRLARFIDGALPLGPKQVVQPDRDGQGWNVPASRFLRPWSKKLAFYHALHIQRIETEMELAARQGRCYHLWWHPHNFGRNTTENLVGLDRVIACFKRCRDDFGMVSRTMHDFTVL</sequence>
<dbReference type="Gene3D" id="3.20.20.370">
    <property type="entry name" value="Glycoside hydrolase/deacetylase"/>
    <property type="match status" value="1"/>
</dbReference>
<evidence type="ECO:0000313" key="2">
    <source>
        <dbReference type="Proteomes" id="UP000219050"/>
    </source>
</evidence>
<evidence type="ECO:0008006" key="3">
    <source>
        <dbReference type="Google" id="ProtNLM"/>
    </source>
</evidence>
<protein>
    <recommendedName>
        <fullName evidence="3">Polysaccharide deacetylase</fullName>
    </recommendedName>
</protein>
<keyword evidence="2" id="KW-1185">Reference proteome</keyword>